<dbReference type="AlphaFoldDB" id="A0A0E9TGN7"/>
<organism evidence="1">
    <name type="scientific">Anguilla anguilla</name>
    <name type="common">European freshwater eel</name>
    <name type="synonym">Muraena anguilla</name>
    <dbReference type="NCBI Taxonomy" id="7936"/>
    <lineage>
        <taxon>Eukaryota</taxon>
        <taxon>Metazoa</taxon>
        <taxon>Chordata</taxon>
        <taxon>Craniata</taxon>
        <taxon>Vertebrata</taxon>
        <taxon>Euteleostomi</taxon>
        <taxon>Actinopterygii</taxon>
        <taxon>Neopterygii</taxon>
        <taxon>Teleostei</taxon>
        <taxon>Anguilliformes</taxon>
        <taxon>Anguillidae</taxon>
        <taxon>Anguilla</taxon>
    </lineage>
</organism>
<sequence>MDDPESHGFLSRRVSLVKPTHCKKCQK</sequence>
<proteinExistence type="predicted"/>
<reference evidence="1" key="2">
    <citation type="journal article" date="2015" name="Fish Shellfish Immunol.">
        <title>Early steps in the European eel (Anguilla anguilla)-Vibrio vulnificus interaction in the gills: Role of the RtxA13 toxin.</title>
        <authorList>
            <person name="Callol A."/>
            <person name="Pajuelo D."/>
            <person name="Ebbesson L."/>
            <person name="Teles M."/>
            <person name="MacKenzie S."/>
            <person name="Amaro C."/>
        </authorList>
    </citation>
    <scope>NUCLEOTIDE SEQUENCE</scope>
</reference>
<accession>A0A0E9TGN7</accession>
<reference evidence="1" key="1">
    <citation type="submission" date="2014-11" db="EMBL/GenBank/DDBJ databases">
        <authorList>
            <person name="Amaro Gonzalez C."/>
        </authorList>
    </citation>
    <scope>NUCLEOTIDE SEQUENCE</scope>
</reference>
<name>A0A0E9TGN7_ANGAN</name>
<evidence type="ECO:0000313" key="1">
    <source>
        <dbReference type="EMBL" id="JAH52731.1"/>
    </source>
</evidence>
<protein>
    <submittedName>
        <fullName evidence="1">Uncharacterized protein</fullName>
    </submittedName>
</protein>
<dbReference type="EMBL" id="GBXM01055846">
    <property type="protein sequence ID" value="JAH52731.1"/>
    <property type="molecule type" value="Transcribed_RNA"/>
</dbReference>